<dbReference type="SUPFAM" id="SSF46938">
    <property type="entry name" value="CRAL/TRIO N-terminal domain"/>
    <property type="match status" value="1"/>
</dbReference>
<dbReference type="EMBL" id="WIQZ01000099">
    <property type="protein sequence ID" value="KAF3124526.1"/>
    <property type="molecule type" value="Genomic_DNA"/>
</dbReference>
<reference evidence="2 3" key="1">
    <citation type="submission" date="2019-06" db="EMBL/GenBank/DDBJ databases">
        <authorList>
            <person name="Palmer J.M."/>
        </authorList>
    </citation>
    <scope>NUCLEOTIDE SEQUENCE [LARGE SCALE GENOMIC DNA]</scope>
    <source>
        <strain evidence="2 3">TWF703</strain>
    </source>
</reference>
<dbReference type="Pfam" id="PF00650">
    <property type="entry name" value="CRAL_TRIO"/>
    <property type="match status" value="1"/>
</dbReference>
<dbReference type="AlphaFoldDB" id="A0A7C8JPD9"/>
<proteinExistence type="predicted"/>
<dbReference type="CDD" id="cd00170">
    <property type="entry name" value="SEC14"/>
    <property type="match status" value="1"/>
</dbReference>
<organism evidence="2 3">
    <name type="scientific">Orbilia oligospora</name>
    <name type="common">Nematode-trapping fungus</name>
    <name type="synonym">Arthrobotrys oligospora</name>
    <dbReference type="NCBI Taxonomy" id="2813651"/>
    <lineage>
        <taxon>Eukaryota</taxon>
        <taxon>Fungi</taxon>
        <taxon>Dikarya</taxon>
        <taxon>Ascomycota</taxon>
        <taxon>Pezizomycotina</taxon>
        <taxon>Orbiliomycetes</taxon>
        <taxon>Orbiliales</taxon>
        <taxon>Orbiliaceae</taxon>
        <taxon>Orbilia</taxon>
    </lineage>
</organism>
<dbReference type="SMART" id="SM00516">
    <property type="entry name" value="SEC14"/>
    <property type="match status" value="1"/>
</dbReference>
<dbReference type="SUPFAM" id="SSF52087">
    <property type="entry name" value="CRAL/TRIO domain"/>
    <property type="match status" value="1"/>
</dbReference>
<comment type="caution">
    <text evidence="2">The sequence shown here is derived from an EMBL/GenBank/DDBJ whole genome shotgun (WGS) entry which is preliminary data.</text>
</comment>
<sequence>MEDIRLFGRLGHLSDEQASALVDFKILLSDKQLFSPEVIIDEKRSIPATHEDAYLLKFLRAGRFNLTAAFRQFETTEKWRKNGAVDQIYDTFDVKEFEETRKYYPQWTGRRDKNGVPIQVYEVGALDSRKMNLFYQSAKSGAKSTKSSLPATTQRLIVIAEHSTNFVVPLCSSVQKRTNPEVPIETTVNIVDITGLGFTQFWALRNHLKDASTLAQSYYPEALEKVFVIGAPSGFTKIWDWAKGWFDAATTSKIFFLTPENITATLKEHIDLDNIPKKYGGNLDWKLGDAPDLDEELRALLADAGSNETPFALGTLHWKVSDGKKSVVLSGTENGKRRYL</sequence>
<evidence type="ECO:0000313" key="3">
    <source>
        <dbReference type="Proteomes" id="UP000480548"/>
    </source>
</evidence>
<dbReference type="Gene3D" id="3.40.525.10">
    <property type="entry name" value="CRAL-TRIO lipid binding domain"/>
    <property type="match status" value="1"/>
</dbReference>
<evidence type="ECO:0000259" key="1">
    <source>
        <dbReference type="PROSITE" id="PS50191"/>
    </source>
</evidence>
<dbReference type="Proteomes" id="UP000480548">
    <property type="component" value="Unassembled WGS sequence"/>
</dbReference>
<dbReference type="InterPro" id="IPR036865">
    <property type="entry name" value="CRAL-TRIO_dom_sf"/>
</dbReference>
<dbReference type="InterPro" id="IPR001251">
    <property type="entry name" value="CRAL-TRIO_dom"/>
</dbReference>
<protein>
    <recommendedName>
        <fullName evidence="1">CRAL-TRIO domain-containing protein</fullName>
    </recommendedName>
</protein>
<dbReference type="InterPro" id="IPR051026">
    <property type="entry name" value="PI/PC_transfer"/>
</dbReference>
<dbReference type="PANTHER" id="PTHR45657">
    <property type="entry name" value="CRAL-TRIO DOMAIN-CONTAINING PROTEIN YKL091C-RELATED"/>
    <property type="match status" value="1"/>
</dbReference>
<dbReference type="Gene3D" id="1.10.8.20">
    <property type="entry name" value="N-terminal domain of phosphatidylinositol transfer protein sec14p"/>
    <property type="match status" value="1"/>
</dbReference>
<name>A0A7C8JPD9_ORBOL</name>
<feature type="domain" description="CRAL-TRIO" evidence="1">
    <location>
        <begin position="96"/>
        <end position="287"/>
    </location>
</feature>
<evidence type="ECO:0000313" key="2">
    <source>
        <dbReference type="EMBL" id="KAF3124526.1"/>
    </source>
</evidence>
<dbReference type="PANTHER" id="PTHR45657:SF3">
    <property type="entry name" value="TRANSPORTER, PUTATIVE (AFU_ORTHOLOGUE AFUA_5G09260)-RELATED"/>
    <property type="match status" value="1"/>
</dbReference>
<dbReference type="PROSITE" id="PS50191">
    <property type="entry name" value="CRAL_TRIO"/>
    <property type="match status" value="1"/>
</dbReference>
<dbReference type="InterPro" id="IPR036273">
    <property type="entry name" value="CRAL/TRIO_N_dom_sf"/>
</dbReference>
<gene>
    <name evidence="2" type="ORF">TWF703_011279</name>
</gene>
<accession>A0A7C8JPD9</accession>